<dbReference type="Proteomes" id="UP000775213">
    <property type="component" value="Unassembled WGS sequence"/>
</dbReference>
<accession>A0AAV7GNK2</accession>
<dbReference type="AlphaFoldDB" id="A0AAV7GNK2"/>
<reference evidence="1 2" key="1">
    <citation type="journal article" date="2021" name="Hortic Res">
        <title>Chromosome-scale assembly of the Dendrobium chrysotoxum genome enhances the understanding of orchid evolution.</title>
        <authorList>
            <person name="Zhang Y."/>
            <person name="Zhang G.Q."/>
            <person name="Zhang D."/>
            <person name="Liu X.D."/>
            <person name="Xu X.Y."/>
            <person name="Sun W.H."/>
            <person name="Yu X."/>
            <person name="Zhu X."/>
            <person name="Wang Z.W."/>
            <person name="Zhao X."/>
            <person name="Zhong W.Y."/>
            <person name="Chen H."/>
            <person name="Yin W.L."/>
            <person name="Huang T."/>
            <person name="Niu S.C."/>
            <person name="Liu Z.J."/>
        </authorList>
    </citation>
    <scope>NUCLEOTIDE SEQUENCE [LARGE SCALE GENOMIC DNA]</scope>
    <source>
        <strain evidence="1">Lindl</strain>
    </source>
</reference>
<sequence>MHQILSTRQAARTLQDEVTDTGWKYPDRFNINKNTICGLALRCSNIIVPHVGLWSHCVRNFGVAVAN</sequence>
<protein>
    <submittedName>
        <fullName evidence="1">Uncharacterized protein</fullName>
    </submittedName>
</protein>
<proteinExistence type="predicted"/>
<dbReference type="EMBL" id="JAGFBR010000013">
    <property type="protein sequence ID" value="KAH0457238.1"/>
    <property type="molecule type" value="Genomic_DNA"/>
</dbReference>
<comment type="caution">
    <text evidence="1">The sequence shown here is derived from an EMBL/GenBank/DDBJ whole genome shotgun (WGS) entry which is preliminary data.</text>
</comment>
<evidence type="ECO:0000313" key="1">
    <source>
        <dbReference type="EMBL" id="KAH0457238.1"/>
    </source>
</evidence>
<name>A0AAV7GNK2_DENCH</name>
<gene>
    <name evidence="1" type="ORF">IEQ34_015145</name>
</gene>
<organism evidence="1 2">
    <name type="scientific">Dendrobium chrysotoxum</name>
    <name type="common">Orchid</name>
    <dbReference type="NCBI Taxonomy" id="161865"/>
    <lineage>
        <taxon>Eukaryota</taxon>
        <taxon>Viridiplantae</taxon>
        <taxon>Streptophyta</taxon>
        <taxon>Embryophyta</taxon>
        <taxon>Tracheophyta</taxon>
        <taxon>Spermatophyta</taxon>
        <taxon>Magnoliopsida</taxon>
        <taxon>Liliopsida</taxon>
        <taxon>Asparagales</taxon>
        <taxon>Orchidaceae</taxon>
        <taxon>Epidendroideae</taxon>
        <taxon>Malaxideae</taxon>
        <taxon>Dendrobiinae</taxon>
        <taxon>Dendrobium</taxon>
    </lineage>
</organism>
<evidence type="ECO:0000313" key="2">
    <source>
        <dbReference type="Proteomes" id="UP000775213"/>
    </source>
</evidence>
<keyword evidence="2" id="KW-1185">Reference proteome</keyword>